<feature type="transmembrane region" description="Helical" evidence="6">
    <location>
        <begin position="417"/>
        <end position="435"/>
    </location>
</feature>
<protein>
    <recommendedName>
        <fullName evidence="7">EamA domain-containing protein</fullName>
    </recommendedName>
</protein>
<feature type="transmembrane region" description="Helical" evidence="6">
    <location>
        <begin position="315"/>
        <end position="332"/>
    </location>
</feature>
<dbReference type="PANTHER" id="PTHR42920">
    <property type="entry name" value="OS03G0707200 PROTEIN-RELATED"/>
    <property type="match status" value="1"/>
</dbReference>
<proteinExistence type="predicted"/>
<accession>A0A7S2LCB5</accession>
<sequence>MISLYPRMLCLFVATGRMVLGFSIALPQWSSRSSRDGSFLIKRGTCYLANTNSNDDRDKQRYNIFADGNFLKSTSRGFRNNDIATTEGELVFSLEQSLHDQKDVDIRELEALILQEETPEELAEIEYGVERKDNYEYLKGVNCYDPLGLSSHDLDDEGRGVKVMETTHTSCAPTESTGISSGPSNNDQQVWIARLLVLISAALYGTNFTYVKILSESIPVGAGAALRFSLASFATLYWLMQPVDTEHDDYEDNTSRLGVILAGLEVGMWNACGYVAQAVGLQTTDASKSAFICSLAVVVVPVLDALTGKRMTRKSIIGAIMALFGVSILEIGDGDIHSALSLSSGDLASLVQPLVFGMGFWRMEDAMHKYPSEAPRLTAAQLFSVAAVSISYCLLGGGGVDPPALHQIVEWVADPSILMALLWTGLITTALTIYLETLALKTLSAAETTLLFSTEPLWGAAFATFMLSEKLGFGAVVGAALILGGIYVTNSPTAAPVEQEEKVPTLVKDRSASNLFSGGIGVTSLVSMLQQSIEMESNEIQALSSTSALIAATDATKDIHID</sequence>
<evidence type="ECO:0000259" key="7">
    <source>
        <dbReference type="Pfam" id="PF00892"/>
    </source>
</evidence>
<keyword evidence="5 6" id="KW-0472">Membrane</keyword>
<feature type="transmembrane region" description="Helical" evidence="6">
    <location>
        <begin position="289"/>
        <end position="308"/>
    </location>
</feature>
<evidence type="ECO:0000313" key="8">
    <source>
        <dbReference type="EMBL" id="CAD9601195.1"/>
    </source>
</evidence>
<dbReference type="GO" id="GO:0005886">
    <property type="term" value="C:plasma membrane"/>
    <property type="evidence" value="ECO:0007669"/>
    <property type="project" value="UniProtKB-SubCell"/>
</dbReference>
<feature type="transmembrane region" description="Helical" evidence="6">
    <location>
        <begin position="471"/>
        <end position="489"/>
    </location>
</feature>
<dbReference type="AlphaFoldDB" id="A0A7S2LCB5"/>
<feature type="transmembrane region" description="Helical" evidence="6">
    <location>
        <begin position="191"/>
        <end position="211"/>
    </location>
</feature>
<name>A0A7S2LCB5_9STRA</name>
<keyword evidence="4 6" id="KW-1133">Transmembrane helix</keyword>
<dbReference type="SUPFAM" id="SSF103481">
    <property type="entry name" value="Multidrug resistance efflux transporter EmrE"/>
    <property type="match status" value="2"/>
</dbReference>
<reference evidence="8" key="1">
    <citation type="submission" date="2021-01" db="EMBL/GenBank/DDBJ databases">
        <authorList>
            <person name="Corre E."/>
            <person name="Pelletier E."/>
            <person name="Niang G."/>
            <person name="Scheremetjew M."/>
            <person name="Finn R."/>
            <person name="Kale V."/>
            <person name="Holt S."/>
            <person name="Cochrane G."/>
            <person name="Meng A."/>
            <person name="Brown T."/>
            <person name="Cohen L."/>
        </authorList>
    </citation>
    <scope>NUCLEOTIDE SEQUENCE</scope>
    <source>
        <strain evidence="8">B650</strain>
    </source>
</reference>
<dbReference type="InterPro" id="IPR051258">
    <property type="entry name" value="Diverse_Substrate_Transporter"/>
</dbReference>
<evidence type="ECO:0000256" key="6">
    <source>
        <dbReference type="SAM" id="Phobius"/>
    </source>
</evidence>
<keyword evidence="3 6" id="KW-0812">Transmembrane</keyword>
<evidence type="ECO:0000256" key="4">
    <source>
        <dbReference type="ARBA" id="ARBA00022989"/>
    </source>
</evidence>
<feature type="domain" description="EamA" evidence="7">
    <location>
        <begin position="345"/>
        <end position="490"/>
    </location>
</feature>
<evidence type="ECO:0000256" key="1">
    <source>
        <dbReference type="ARBA" id="ARBA00004651"/>
    </source>
</evidence>
<dbReference type="InterPro" id="IPR000620">
    <property type="entry name" value="EamA_dom"/>
</dbReference>
<keyword evidence="2" id="KW-1003">Cell membrane</keyword>
<dbReference type="EMBL" id="HBGY01027005">
    <property type="protein sequence ID" value="CAD9601195.1"/>
    <property type="molecule type" value="Transcribed_RNA"/>
</dbReference>
<feature type="domain" description="EamA" evidence="7">
    <location>
        <begin position="193"/>
        <end position="329"/>
    </location>
</feature>
<dbReference type="PANTHER" id="PTHR42920:SF5">
    <property type="entry name" value="EAMA DOMAIN-CONTAINING PROTEIN"/>
    <property type="match status" value="1"/>
</dbReference>
<evidence type="ECO:0000256" key="3">
    <source>
        <dbReference type="ARBA" id="ARBA00022692"/>
    </source>
</evidence>
<gene>
    <name evidence="8" type="ORF">LDAN0321_LOCUS16747</name>
</gene>
<comment type="subcellular location">
    <subcellularLocation>
        <location evidence="1">Cell membrane</location>
        <topology evidence="1">Multi-pass membrane protein</topology>
    </subcellularLocation>
</comment>
<organism evidence="8">
    <name type="scientific">Leptocylindrus danicus</name>
    <dbReference type="NCBI Taxonomy" id="163516"/>
    <lineage>
        <taxon>Eukaryota</taxon>
        <taxon>Sar</taxon>
        <taxon>Stramenopiles</taxon>
        <taxon>Ochrophyta</taxon>
        <taxon>Bacillariophyta</taxon>
        <taxon>Coscinodiscophyceae</taxon>
        <taxon>Chaetocerotophycidae</taxon>
        <taxon>Leptocylindrales</taxon>
        <taxon>Leptocylindraceae</taxon>
        <taxon>Leptocylindrus</taxon>
    </lineage>
</organism>
<dbReference type="InterPro" id="IPR037185">
    <property type="entry name" value="EmrE-like"/>
</dbReference>
<dbReference type="Pfam" id="PF00892">
    <property type="entry name" value="EamA"/>
    <property type="match status" value="2"/>
</dbReference>
<evidence type="ECO:0000256" key="2">
    <source>
        <dbReference type="ARBA" id="ARBA00022475"/>
    </source>
</evidence>
<evidence type="ECO:0000256" key="5">
    <source>
        <dbReference type="ARBA" id="ARBA00023136"/>
    </source>
</evidence>
<feature type="transmembrane region" description="Helical" evidence="6">
    <location>
        <begin position="377"/>
        <end position="397"/>
    </location>
</feature>
<feature type="transmembrane region" description="Helical" evidence="6">
    <location>
        <begin position="218"/>
        <end position="240"/>
    </location>
</feature>